<dbReference type="AlphaFoldDB" id="A0A2Z7C263"/>
<dbReference type="EMBL" id="KQ999846">
    <property type="protein sequence ID" value="KZV40994.1"/>
    <property type="molecule type" value="Genomic_DNA"/>
</dbReference>
<keyword evidence="2" id="KW-1185">Reference proteome</keyword>
<dbReference type="Proteomes" id="UP000250235">
    <property type="component" value="Unassembled WGS sequence"/>
</dbReference>
<protein>
    <submittedName>
        <fullName evidence="1">Uncharacterized protein</fullName>
    </submittedName>
</protein>
<evidence type="ECO:0000313" key="2">
    <source>
        <dbReference type="Proteomes" id="UP000250235"/>
    </source>
</evidence>
<gene>
    <name evidence="1" type="ORF">F511_17402</name>
</gene>
<name>A0A2Z7C263_9LAMI</name>
<sequence>MFGSVNSDPSRSTQISSVNSDSVRSTQILFGQLRSCSVNSEFVDQLRFCSINSDPIRSTQISSILLGQLIFETPTQLVNIQTVNSAGQQQTVNTAGLQSTKLGTGQLSFGLVNSALANSDLATEIQIWLHPSTVRSTRFRIPVKKFQQTYMYILLCSNDIPHLLSISPNTHPLLLHPDKNEERIEEDEQDMF</sequence>
<organism evidence="1 2">
    <name type="scientific">Dorcoceras hygrometricum</name>
    <dbReference type="NCBI Taxonomy" id="472368"/>
    <lineage>
        <taxon>Eukaryota</taxon>
        <taxon>Viridiplantae</taxon>
        <taxon>Streptophyta</taxon>
        <taxon>Embryophyta</taxon>
        <taxon>Tracheophyta</taxon>
        <taxon>Spermatophyta</taxon>
        <taxon>Magnoliopsida</taxon>
        <taxon>eudicotyledons</taxon>
        <taxon>Gunneridae</taxon>
        <taxon>Pentapetalae</taxon>
        <taxon>asterids</taxon>
        <taxon>lamiids</taxon>
        <taxon>Lamiales</taxon>
        <taxon>Gesneriaceae</taxon>
        <taxon>Didymocarpoideae</taxon>
        <taxon>Trichosporeae</taxon>
        <taxon>Loxocarpinae</taxon>
        <taxon>Dorcoceras</taxon>
    </lineage>
</organism>
<evidence type="ECO:0000313" key="1">
    <source>
        <dbReference type="EMBL" id="KZV40994.1"/>
    </source>
</evidence>
<proteinExistence type="predicted"/>
<accession>A0A2Z7C263</accession>
<reference evidence="1 2" key="1">
    <citation type="journal article" date="2015" name="Proc. Natl. Acad. Sci. U.S.A.">
        <title>The resurrection genome of Boea hygrometrica: A blueprint for survival of dehydration.</title>
        <authorList>
            <person name="Xiao L."/>
            <person name="Yang G."/>
            <person name="Zhang L."/>
            <person name="Yang X."/>
            <person name="Zhao S."/>
            <person name="Ji Z."/>
            <person name="Zhou Q."/>
            <person name="Hu M."/>
            <person name="Wang Y."/>
            <person name="Chen M."/>
            <person name="Xu Y."/>
            <person name="Jin H."/>
            <person name="Xiao X."/>
            <person name="Hu G."/>
            <person name="Bao F."/>
            <person name="Hu Y."/>
            <person name="Wan P."/>
            <person name="Li L."/>
            <person name="Deng X."/>
            <person name="Kuang T."/>
            <person name="Xiang C."/>
            <person name="Zhu J.K."/>
            <person name="Oliver M.J."/>
            <person name="He Y."/>
        </authorList>
    </citation>
    <scope>NUCLEOTIDE SEQUENCE [LARGE SCALE GENOMIC DNA]</scope>
    <source>
        <strain evidence="2">cv. XS01</strain>
    </source>
</reference>